<protein>
    <submittedName>
        <fullName evidence="10">MFS transporter</fullName>
    </submittedName>
</protein>
<evidence type="ECO:0000256" key="2">
    <source>
        <dbReference type="ARBA" id="ARBA00022448"/>
    </source>
</evidence>
<evidence type="ECO:0000256" key="5">
    <source>
        <dbReference type="ARBA" id="ARBA00022989"/>
    </source>
</evidence>
<evidence type="ECO:0000256" key="8">
    <source>
        <dbReference type="SAM" id="Phobius"/>
    </source>
</evidence>
<evidence type="ECO:0000256" key="1">
    <source>
        <dbReference type="ARBA" id="ARBA00004651"/>
    </source>
</evidence>
<feature type="transmembrane region" description="Helical" evidence="8">
    <location>
        <begin position="309"/>
        <end position="327"/>
    </location>
</feature>
<feature type="transmembrane region" description="Helical" evidence="8">
    <location>
        <begin position="119"/>
        <end position="139"/>
    </location>
</feature>
<feature type="transmembrane region" description="Helical" evidence="8">
    <location>
        <begin position="374"/>
        <end position="394"/>
    </location>
</feature>
<feature type="transmembrane region" description="Helical" evidence="8">
    <location>
        <begin position="181"/>
        <end position="205"/>
    </location>
</feature>
<dbReference type="SUPFAM" id="SSF103473">
    <property type="entry name" value="MFS general substrate transporter"/>
    <property type="match status" value="1"/>
</dbReference>
<evidence type="ECO:0000313" key="10">
    <source>
        <dbReference type="EMBL" id="GAA1398095.1"/>
    </source>
</evidence>
<feature type="transmembrane region" description="Helical" evidence="8">
    <location>
        <begin position="279"/>
        <end position="297"/>
    </location>
</feature>
<keyword evidence="3" id="KW-1003">Cell membrane</keyword>
<sequence>MASTDGRTATAITAGPLPDPPPALWRQRNFAALWSAHTVSQFGTQLSLFVLPVLALTTVGATPGQLGLVSAAESLPFLLVGLPAGALLDQWDRRRVMIVADVGRAVALGAVPLGHALDLLSVPLLCAVAFVTGLFTVFFDIADQAFLPEVVGRRQVAAANSRLELSRSAAELSGPGLSGLLLQWATAPLILLADAASYLVSALLLGVVRTPPPAAPAPATRERMRARIAEGLRFVLRHRALRSLAMASAVANLAGLGGALSALLPAFALGDLGLSPGRLGIALTVGNVCALLGALVTARLVRVLGLGRLLLAARCLPGLGVLLLATAQPGRAVPTLAAAAGLIACGITAYNIAQVSLRQAVTPAAMQARMNASVRFVIWGTMPLGAAGGGLLGSTVGVRPALWAVAGVALLSVLPLLLTREVRALADFPDQPEE</sequence>
<evidence type="ECO:0000256" key="6">
    <source>
        <dbReference type="ARBA" id="ARBA00023136"/>
    </source>
</evidence>
<evidence type="ECO:0000259" key="9">
    <source>
        <dbReference type="PROSITE" id="PS50850"/>
    </source>
</evidence>
<feature type="transmembrane region" description="Helical" evidence="8">
    <location>
        <begin position="243"/>
        <end position="267"/>
    </location>
</feature>
<keyword evidence="11" id="KW-1185">Reference proteome</keyword>
<dbReference type="CDD" id="cd06173">
    <property type="entry name" value="MFS_MefA_like"/>
    <property type="match status" value="1"/>
</dbReference>
<dbReference type="EMBL" id="BAAAKJ010000198">
    <property type="protein sequence ID" value="GAA1398095.1"/>
    <property type="molecule type" value="Genomic_DNA"/>
</dbReference>
<dbReference type="InterPro" id="IPR010290">
    <property type="entry name" value="TM_effector"/>
</dbReference>
<keyword evidence="4 8" id="KW-0812">Transmembrane</keyword>
<feature type="transmembrane region" description="Helical" evidence="8">
    <location>
        <begin position="400"/>
        <end position="418"/>
    </location>
</feature>
<evidence type="ECO:0000256" key="4">
    <source>
        <dbReference type="ARBA" id="ARBA00022692"/>
    </source>
</evidence>
<gene>
    <name evidence="10" type="ORF">GCM10009639_36160</name>
</gene>
<dbReference type="InterPro" id="IPR020846">
    <property type="entry name" value="MFS_dom"/>
</dbReference>
<reference evidence="10 11" key="1">
    <citation type="journal article" date="2019" name="Int. J. Syst. Evol. Microbiol.">
        <title>The Global Catalogue of Microorganisms (GCM) 10K type strain sequencing project: providing services to taxonomists for standard genome sequencing and annotation.</title>
        <authorList>
            <consortium name="The Broad Institute Genomics Platform"/>
            <consortium name="The Broad Institute Genome Sequencing Center for Infectious Disease"/>
            <person name="Wu L."/>
            <person name="Ma J."/>
        </authorList>
    </citation>
    <scope>NUCLEOTIDE SEQUENCE [LARGE SCALE GENOMIC DNA]</scope>
    <source>
        <strain evidence="10 11">JCM 12393</strain>
    </source>
</reference>
<keyword evidence="6 8" id="KW-0472">Membrane</keyword>
<keyword evidence="2" id="KW-0813">Transport</keyword>
<dbReference type="PANTHER" id="PTHR23513">
    <property type="entry name" value="INTEGRAL MEMBRANE EFFLUX PROTEIN-RELATED"/>
    <property type="match status" value="1"/>
</dbReference>
<proteinExistence type="predicted"/>
<feature type="transmembrane region" description="Helical" evidence="8">
    <location>
        <begin position="66"/>
        <end position="88"/>
    </location>
</feature>
<name>A0ABN1Y726_9ACTN</name>
<accession>A0ABN1Y726</accession>
<feature type="compositionally biased region" description="Polar residues" evidence="7">
    <location>
        <begin position="1"/>
        <end position="11"/>
    </location>
</feature>
<dbReference type="PANTHER" id="PTHR23513:SF6">
    <property type="entry name" value="MAJOR FACILITATOR SUPERFAMILY ASSOCIATED DOMAIN-CONTAINING PROTEIN"/>
    <property type="match status" value="1"/>
</dbReference>
<organism evidence="10 11">
    <name type="scientific">Kitasatospora putterlickiae</name>
    <dbReference type="NCBI Taxonomy" id="221725"/>
    <lineage>
        <taxon>Bacteria</taxon>
        <taxon>Bacillati</taxon>
        <taxon>Actinomycetota</taxon>
        <taxon>Actinomycetes</taxon>
        <taxon>Kitasatosporales</taxon>
        <taxon>Streptomycetaceae</taxon>
        <taxon>Kitasatospora</taxon>
    </lineage>
</organism>
<feature type="region of interest" description="Disordered" evidence="7">
    <location>
        <begin position="1"/>
        <end position="20"/>
    </location>
</feature>
<dbReference type="Gene3D" id="1.20.1250.20">
    <property type="entry name" value="MFS general substrate transporter like domains"/>
    <property type="match status" value="1"/>
</dbReference>
<feature type="transmembrane region" description="Helical" evidence="8">
    <location>
        <begin position="333"/>
        <end position="353"/>
    </location>
</feature>
<dbReference type="Pfam" id="PF05977">
    <property type="entry name" value="MFS_3"/>
    <property type="match status" value="1"/>
</dbReference>
<feature type="transmembrane region" description="Helical" evidence="8">
    <location>
        <begin position="31"/>
        <end position="54"/>
    </location>
</feature>
<dbReference type="InterPro" id="IPR036259">
    <property type="entry name" value="MFS_trans_sf"/>
</dbReference>
<comment type="caution">
    <text evidence="10">The sequence shown here is derived from an EMBL/GenBank/DDBJ whole genome shotgun (WGS) entry which is preliminary data.</text>
</comment>
<keyword evidence="5 8" id="KW-1133">Transmembrane helix</keyword>
<feature type="domain" description="Major facilitator superfamily (MFS) profile" evidence="9">
    <location>
        <begin position="29"/>
        <end position="424"/>
    </location>
</feature>
<evidence type="ECO:0000313" key="11">
    <source>
        <dbReference type="Proteomes" id="UP001499863"/>
    </source>
</evidence>
<evidence type="ECO:0000256" key="3">
    <source>
        <dbReference type="ARBA" id="ARBA00022475"/>
    </source>
</evidence>
<evidence type="ECO:0000256" key="7">
    <source>
        <dbReference type="SAM" id="MobiDB-lite"/>
    </source>
</evidence>
<dbReference type="Proteomes" id="UP001499863">
    <property type="component" value="Unassembled WGS sequence"/>
</dbReference>
<comment type="subcellular location">
    <subcellularLocation>
        <location evidence="1">Cell membrane</location>
        <topology evidence="1">Multi-pass membrane protein</topology>
    </subcellularLocation>
</comment>
<dbReference type="PROSITE" id="PS50850">
    <property type="entry name" value="MFS"/>
    <property type="match status" value="1"/>
</dbReference>
<dbReference type="RefSeq" id="WP_344337114.1">
    <property type="nucleotide sequence ID" value="NZ_BAAAKJ010000198.1"/>
</dbReference>